<dbReference type="Pfam" id="PF22936">
    <property type="entry name" value="Pol_BBD"/>
    <property type="match status" value="1"/>
</dbReference>
<reference evidence="3" key="1">
    <citation type="journal article" date="2019" name="Sci. Rep.">
        <title>Draft genome of Tanacetum cinerariifolium, the natural source of mosquito coil.</title>
        <authorList>
            <person name="Yamashiro T."/>
            <person name="Shiraishi A."/>
            <person name="Satake H."/>
            <person name="Nakayama K."/>
        </authorList>
    </citation>
    <scope>NUCLEOTIDE SEQUENCE</scope>
</reference>
<feature type="non-terminal residue" evidence="3">
    <location>
        <position position="242"/>
    </location>
</feature>
<evidence type="ECO:0000256" key="1">
    <source>
        <dbReference type="SAM" id="MobiDB-lite"/>
    </source>
</evidence>
<protein>
    <recommendedName>
        <fullName evidence="2">Retrovirus-related Pol polyprotein from transposon TNT 1-94-like beta-barrel domain-containing protein</fullName>
    </recommendedName>
</protein>
<dbReference type="EMBL" id="BKCJ010136427">
    <property type="protein sequence ID" value="GEX88201.1"/>
    <property type="molecule type" value="Genomic_DNA"/>
</dbReference>
<organism evidence="3">
    <name type="scientific">Tanacetum cinerariifolium</name>
    <name type="common">Dalmatian daisy</name>
    <name type="synonym">Chrysanthemum cinerariifolium</name>
    <dbReference type="NCBI Taxonomy" id="118510"/>
    <lineage>
        <taxon>Eukaryota</taxon>
        <taxon>Viridiplantae</taxon>
        <taxon>Streptophyta</taxon>
        <taxon>Embryophyta</taxon>
        <taxon>Tracheophyta</taxon>
        <taxon>Spermatophyta</taxon>
        <taxon>Magnoliopsida</taxon>
        <taxon>eudicotyledons</taxon>
        <taxon>Gunneridae</taxon>
        <taxon>Pentapetalae</taxon>
        <taxon>asterids</taxon>
        <taxon>campanulids</taxon>
        <taxon>Asterales</taxon>
        <taxon>Asteraceae</taxon>
        <taxon>Asteroideae</taxon>
        <taxon>Anthemideae</taxon>
        <taxon>Anthemidinae</taxon>
        <taxon>Tanacetum</taxon>
    </lineage>
</organism>
<name>A0A699HGB0_TANCI</name>
<evidence type="ECO:0000313" key="3">
    <source>
        <dbReference type="EMBL" id="GEX88201.1"/>
    </source>
</evidence>
<accession>A0A699HGB0</accession>
<gene>
    <name evidence="3" type="ORF">Tci_360176</name>
</gene>
<feature type="domain" description="Retrovirus-related Pol polyprotein from transposon TNT 1-94-like beta-barrel" evidence="2">
    <location>
        <begin position="197"/>
        <end position="240"/>
    </location>
</feature>
<dbReference type="InterPro" id="IPR054722">
    <property type="entry name" value="PolX-like_BBD"/>
</dbReference>
<dbReference type="AlphaFoldDB" id="A0A699HGB0"/>
<comment type="caution">
    <text evidence="3">The sequence shown here is derived from an EMBL/GenBank/DDBJ whole genome shotgun (WGS) entry which is preliminary data.</text>
</comment>
<feature type="compositionally biased region" description="Basic and acidic residues" evidence="1">
    <location>
        <begin position="183"/>
        <end position="196"/>
    </location>
</feature>
<sequence length="242" mass="26837">MISMRIKKFYKRTGKKLQFDTKDPVELKETKTAEEEMLGTMETKLETMEYAQNYAMMAYSSSNSGSDNEVKSCSKACEESYARLKKLYDEQRDKLGDDSVEITAYTLALKKTSENATCKSDSGIETTTSMPAPVEEAPKVVSEPKVWTDAPIIEEYESDSDDDSVSNVQEEKQKPSFAFTNTAKHDDPHKSLKDKGIVNSGCSRHMTGNKAHLADYQEFNDGPVSFGGSNGRIIGKGMIKAG</sequence>
<feature type="compositionally biased region" description="Acidic residues" evidence="1">
    <location>
        <begin position="155"/>
        <end position="164"/>
    </location>
</feature>
<feature type="region of interest" description="Disordered" evidence="1">
    <location>
        <begin position="155"/>
        <end position="199"/>
    </location>
</feature>
<proteinExistence type="predicted"/>
<evidence type="ECO:0000259" key="2">
    <source>
        <dbReference type="Pfam" id="PF22936"/>
    </source>
</evidence>